<dbReference type="AlphaFoldDB" id="R7U8E0"/>
<dbReference type="OrthoDB" id="417697at2759"/>
<keyword evidence="5 12" id="KW-0489">Methyltransferase</keyword>
<dbReference type="InterPro" id="IPR026113">
    <property type="entry name" value="METTL2/6/8-like"/>
</dbReference>
<evidence type="ECO:0000256" key="3">
    <source>
        <dbReference type="ARBA" id="ARBA00009725"/>
    </source>
</evidence>
<keyword evidence="6 12" id="KW-0808">Transferase</keyword>
<evidence type="ECO:0000256" key="4">
    <source>
        <dbReference type="ARBA" id="ARBA00022490"/>
    </source>
</evidence>
<dbReference type="EMBL" id="KB306344">
    <property type="protein sequence ID" value="ELT99946.1"/>
    <property type="molecule type" value="Genomic_DNA"/>
</dbReference>
<evidence type="ECO:0000256" key="10">
    <source>
        <dbReference type="ARBA" id="ARBA00058280"/>
    </source>
</evidence>
<keyword evidence="17" id="KW-1185">Reference proteome</keyword>
<dbReference type="GO" id="GO:0005737">
    <property type="term" value="C:cytoplasm"/>
    <property type="evidence" value="ECO:0007669"/>
    <property type="project" value="UniProtKB-SubCell"/>
</dbReference>
<dbReference type="GO" id="GO:0030488">
    <property type="term" value="P:tRNA methylation"/>
    <property type="evidence" value="ECO:0007669"/>
    <property type="project" value="UniProtKB-ARBA"/>
</dbReference>
<dbReference type="EMBL" id="AMQN01009843">
    <property type="status" value="NOT_ANNOTATED_CDS"/>
    <property type="molecule type" value="Genomic_DNA"/>
</dbReference>
<evidence type="ECO:0000256" key="13">
    <source>
        <dbReference type="SAM" id="MobiDB-lite"/>
    </source>
</evidence>
<accession>R7U8E0</accession>
<protein>
    <recommendedName>
        <fullName evidence="12">tRNA N(3)-methylcytidine methyltransferase</fullName>
        <ecNumber evidence="12">2.1.1.-</ecNumber>
    </recommendedName>
</protein>
<dbReference type="GO" id="GO:0052735">
    <property type="term" value="F:tRNA (cytidine-3-)-methyltransferase activity"/>
    <property type="evidence" value="ECO:0007669"/>
    <property type="project" value="UniProtKB-ARBA"/>
</dbReference>
<keyword evidence="7" id="KW-0819">tRNA processing</keyword>
<sequence length="277" mass="32142">MASSDEKSWSQHSSASQRLLSEDEQAKLEHQNSRIVSDFKQTKLEREAQKHWDVFYKRNTTKFFKDRHWTSREFEDLCGSEQKGLKTLLEVGCGVGNFLFPLLEDNSSLYIYACDFSPRAVQFVKENSLYDESRCKAFQCDLTSDDLLAYVTPSAVDVVTMIFVLSAIHPDKMLQSLLNIRKVLAPSGCILFRDYGLHDFAMIRFSPGSKLDENFYVRQDGTRSYFFSREKLTELFNEAGFETEKCDYILRETINKKEGVCVPRVFVQGKFTIRKRE</sequence>
<dbReference type="PANTHER" id="PTHR22809:SF5">
    <property type="entry name" value="TRNA N(3)-METHYLCYTIDINE METHYLTRANSFERASE METTL6"/>
    <property type="match status" value="1"/>
</dbReference>
<dbReference type="GO" id="GO:0005634">
    <property type="term" value="C:nucleus"/>
    <property type="evidence" value="ECO:0007669"/>
    <property type="project" value="UniProtKB-SubCell"/>
</dbReference>
<reference evidence="17" key="1">
    <citation type="submission" date="2012-12" db="EMBL/GenBank/DDBJ databases">
        <authorList>
            <person name="Hellsten U."/>
            <person name="Grimwood J."/>
            <person name="Chapman J.A."/>
            <person name="Shapiro H."/>
            <person name="Aerts A."/>
            <person name="Otillar R.P."/>
            <person name="Terry A.Y."/>
            <person name="Boore J.L."/>
            <person name="Simakov O."/>
            <person name="Marletaz F."/>
            <person name="Cho S.-J."/>
            <person name="Edsinger-Gonzales E."/>
            <person name="Havlak P."/>
            <person name="Kuo D.-H."/>
            <person name="Larsson T."/>
            <person name="Lv J."/>
            <person name="Arendt D."/>
            <person name="Savage R."/>
            <person name="Osoegawa K."/>
            <person name="de Jong P."/>
            <person name="Lindberg D.R."/>
            <person name="Seaver E.C."/>
            <person name="Weisblat D.A."/>
            <person name="Putnam N.H."/>
            <person name="Grigoriev I.V."/>
            <person name="Rokhsar D.S."/>
        </authorList>
    </citation>
    <scope>NUCLEOTIDE SEQUENCE</scope>
    <source>
        <strain evidence="17">I ESC-2004</strain>
    </source>
</reference>
<organism evidence="15">
    <name type="scientific">Capitella teleta</name>
    <name type="common">Polychaete worm</name>
    <dbReference type="NCBI Taxonomy" id="283909"/>
    <lineage>
        <taxon>Eukaryota</taxon>
        <taxon>Metazoa</taxon>
        <taxon>Spiralia</taxon>
        <taxon>Lophotrochozoa</taxon>
        <taxon>Annelida</taxon>
        <taxon>Polychaeta</taxon>
        <taxon>Sedentaria</taxon>
        <taxon>Scolecida</taxon>
        <taxon>Capitellidae</taxon>
        <taxon>Capitella</taxon>
    </lineage>
</organism>
<dbReference type="PANTHER" id="PTHR22809">
    <property type="entry name" value="METHYLTRANSFERASE-RELATED"/>
    <property type="match status" value="1"/>
</dbReference>
<feature type="compositionally biased region" description="Polar residues" evidence="13">
    <location>
        <begin position="10"/>
        <end position="19"/>
    </location>
</feature>
<proteinExistence type="inferred from homology"/>
<gene>
    <name evidence="15" type="ORF">CAPTEDRAFT_116052</name>
</gene>
<comment type="similarity">
    <text evidence="3 12">Belongs to the methyltransferase superfamily. METL family.</text>
</comment>
<dbReference type="Proteomes" id="UP000014760">
    <property type="component" value="Unassembled WGS sequence"/>
</dbReference>
<reference evidence="16" key="3">
    <citation type="submission" date="2015-06" db="UniProtKB">
        <authorList>
            <consortium name="EnsemblMetazoa"/>
        </authorList>
    </citation>
    <scope>IDENTIFICATION</scope>
</reference>
<dbReference type="HOGENOM" id="CLU_029724_2_2_1"/>
<dbReference type="SUPFAM" id="SSF53335">
    <property type="entry name" value="S-adenosyl-L-methionine-dependent methyltransferases"/>
    <property type="match status" value="1"/>
</dbReference>
<feature type="domain" description="Methyltransferase type 12" evidence="14">
    <location>
        <begin position="89"/>
        <end position="190"/>
    </location>
</feature>
<feature type="compositionally biased region" description="Basic and acidic residues" evidence="13">
    <location>
        <begin position="20"/>
        <end position="30"/>
    </location>
</feature>
<evidence type="ECO:0000256" key="1">
    <source>
        <dbReference type="ARBA" id="ARBA00004123"/>
    </source>
</evidence>
<dbReference type="EC" id="2.1.1.-" evidence="12"/>
<dbReference type="CDD" id="cd02440">
    <property type="entry name" value="AdoMet_MTases"/>
    <property type="match status" value="1"/>
</dbReference>
<dbReference type="STRING" id="283909.R7U8E0"/>
<feature type="region of interest" description="Disordered" evidence="13">
    <location>
        <begin position="1"/>
        <end position="30"/>
    </location>
</feature>
<dbReference type="EnsemblMetazoa" id="CapteT116052">
    <property type="protein sequence ID" value="CapteP116052"/>
    <property type="gene ID" value="CapteG116052"/>
</dbReference>
<evidence type="ECO:0000256" key="11">
    <source>
        <dbReference type="ARBA" id="ARBA00065134"/>
    </source>
</evidence>
<evidence type="ECO:0000256" key="2">
    <source>
        <dbReference type="ARBA" id="ARBA00004496"/>
    </source>
</evidence>
<dbReference type="PIRSF" id="PIRSF037755">
    <property type="entry name" value="Mettl2_prd"/>
    <property type="match status" value="1"/>
</dbReference>
<dbReference type="OMA" id="DAQRNWD"/>
<dbReference type="Gene3D" id="3.40.50.150">
    <property type="entry name" value="Vaccinia Virus protein VP39"/>
    <property type="match status" value="1"/>
</dbReference>
<evidence type="ECO:0000256" key="9">
    <source>
        <dbReference type="ARBA" id="ARBA00050646"/>
    </source>
</evidence>
<evidence type="ECO:0000256" key="8">
    <source>
        <dbReference type="ARBA" id="ARBA00023242"/>
    </source>
</evidence>
<evidence type="ECO:0000313" key="17">
    <source>
        <dbReference type="Proteomes" id="UP000014760"/>
    </source>
</evidence>
<dbReference type="FunCoup" id="R7U8E0">
    <property type="interactions" value="251"/>
</dbReference>
<evidence type="ECO:0000313" key="15">
    <source>
        <dbReference type="EMBL" id="ELT99946.1"/>
    </source>
</evidence>
<keyword evidence="4" id="KW-0963">Cytoplasm</keyword>
<comment type="subunit">
    <text evidence="11">Monomer. Interacts with SARS1/SerRS; interaction is mediated via tRNA(Ser) and is required for N(3)-methylcytidine methylation.</text>
</comment>
<reference evidence="15 17" key="2">
    <citation type="journal article" date="2013" name="Nature">
        <title>Insights into bilaterian evolution from three spiralian genomes.</title>
        <authorList>
            <person name="Simakov O."/>
            <person name="Marletaz F."/>
            <person name="Cho S.J."/>
            <person name="Edsinger-Gonzales E."/>
            <person name="Havlak P."/>
            <person name="Hellsten U."/>
            <person name="Kuo D.H."/>
            <person name="Larsson T."/>
            <person name="Lv J."/>
            <person name="Arendt D."/>
            <person name="Savage R."/>
            <person name="Osoegawa K."/>
            <person name="de Jong P."/>
            <person name="Grimwood J."/>
            <person name="Chapman J.A."/>
            <person name="Shapiro H."/>
            <person name="Aerts A."/>
            <person name="Otillar R.P."/>
            <person name="Terry A.Y."/>
            <person name="Boore J.L."/>
            <person name="Grigoriev I.V."/>
            <person name="Lindberg D.R."/>
            <person name="Seaver E.C."/>
            <person name="Weisblat D.A."/>
            <person name="Putnam N.H."/>
            <person name="Rokhsar D.S."/>
        </authorList>
    </citation>
    <scope>NUCLEOTIDE SEQUENCE</scope>
    <source>
        <strain evidence="15 17">I ESC-2004</strain>
    </source>
</reference>
<evidence type="ECO:0000256" key="12">
    <source>
        <dbReference type="PIRNR" id="PIRNR037755"/>
    </source>
</evidence>
<name>R7U8E0_CAPTE</name>
<keyword evidence="8" id="KW-0539">Nucleus</keyword>
<evidence type="ECO:0000256" key="6">
    <source>
        <dbReference type="ARBA" id="ARBA00022679"/>
    </source>
</evidence>
<evidence type="ECO:0000313" key="16">
    <source>
        <dbReference type="EnsemblMetazoa" id="CapteP116052"/>
    </source>
</evidence>
<comment type="catalytic activity">
    <reaction evidence="9">
        <text>cytidine(32) in tRNA(Ser) + S-adenosyl-L-methionine = N(3)-methylcytidine(32) in tRNA(Ser) + S-adenosyl-L-homocysteine + H(+)</text>
        <dbReference type="Rhea" id="RHEA:50956"/>
        <dbReference type="Rhea" id="RHEA-COMP:12849"/>
        <dbReference type="Rhea" id="RHEA-COMP:12851"/>
        <dbReference type="ChEBI" id="CHEBI:15378"/>
        <dbReference type="ChEBI" id="CHEBI:57856"/>
        <dbReference type="ChEBI" id="CHEBI:59789"/>
        <dbReference type="ChEBI" id="CHEBI:74894"/>
        <dbReference type="ChEBI" id="CHEBI:82748"/>
    </reaction>
    <physiologicalReaction direction="left-to-right" evidence="9">
        <dbReference type="Rhea" id="RHEA:50957"/>
    </physiologicalReaction>
</comment>
<dbReference type="InterPro" id="IPR029063">
    <property type="entry name" value="SAM-dependent_MTases_sf"/>
</dbReference>
<comment type="function">
    <text evidence="10">S-adenosyl-L-methionine-dependent methyltransferase that mediates N(3)-methylcytidine modification of residue 32 of the tRNA anticodon loop of tRNA(Ser), including tRNA(Ser)(UGA) and tRNA(Ser)(GCU). Interaction with SARS1/SerRS is required for N(3)-methylcytidine methylation.</text>
</comment>
<evidence type="ECO:0000256" key="5">
    <source>
        <dbReference type="ARBA" id="ARBA00022603"/>
    </source>
</evidence>
<dbReference type="Pfam" id="PF08242">
    <property type="entry name" value="Methyltransf_12"/>
    <property type="match status" value="1"/>
</dbReference>
<comment type="subcellular location">
    <subcellularLocation>
        <location evidence="2">Cytoplasm</location>
    </subcellularLocation>
    <subcellularLocation>
        <location evidence="1">Nucleus</location>
    </subcellularLocation>
</comment>
<dbReference type="InterPro" id="IPR013217">
    <property type="entry name" value="Methyltransf_12"/>
</dbReference>
<evidence type="ECO:0000256" key="7">
    <source>
        <dbReference type="ARBA" id="ARBA00022694"/>
    </source>
</evidence>
<evidence type="ECO:0000259" key="14">
    <source>
        <dbReference type="Pfam" id="PF08242"/>
    </source>
</evidence>
<dbReference type="FunFam" id="3.40.50.150:FF:000279">
    <property type="entry name" value="Methyltransferase-like protein"/>
    <property type="match status" value="1"/>
</dbReference>